<evidence type="ECO:0000313" key="14">
    <source>
        <dbReference type="EMBL" id="PIS20724.1"/>
    </source>
</evidence>
<dbReference type="InterPro" id="IPR006691">
    <property type="entry name" value="GyrA/parC_rep"/>
</dbReference>
<gene>
    <name evidence="9" type="primary">gyrA</name>
    <name evidence="14" type="ORF">COT52_02255</name>
</gene>
<dbReference type="CDD" id="cd00187">
    <property type="entry name" value="TOP4c"/>
    <property type="match status" value="1"/>
</dbReference>
<dbReference type="GO" id="GO:0009330">
    <property type="term" value="C:DNA topoisomerase type II (double strand cut, ATP-hydrolyzing) complex"/>
    <property type="evidence" value="ECO:0007669"/>
    <property type="project" value="TreeGrafter"/>
</dbReference>
<dbReference type="InterPro" id="IPR005743">
    <property type="entry name" value="GyrA"/>
</dbReference>
<evidence type="ECO:0000256" key="2">
    <source>
        <dbReference type="ARBA" id="ARBA00008263"/>
    </source>
</evidence>
<comment type="catalytic activity">
    <reaction evidence="1 9 10">
        <text>ATP-dependent breakage, passage and rejoining of double-stranded DNA.</text>
        <dbReference type="EC" id="5.6.2.2"/>
    </reaction>
</comment>
<evidence type="ECO:0000256" key="8">
    <source>
        <dbReference type="ARBA" id="ARBA00063644"/>
    </source>
</evidence>
<accession>A0A2H0X731</accession>
<dbReference type="Gene3D" id="1.10.268.10">
    <property type="entry name" value="Topoisomerase, domain 3"/>
    <property type="match status" value="1"/>
</dbReference>
<keyword evidence="9" id="KW-0963">Cytoplasm</keyword>
<evidence type="ECO:0000256" key="12">
    <source>
        <dbReference type="SAM" id="MobiDB-lite"/>
    </source>
</evidence>
<dbReference type="GO" id="GO:0005694">
    <property type="term" value="C:chromosome"/>
    <property type="evidence" value="ECO:0007669"/>
    <property type="project" value="InterPro"/>
</dbReference>
<keyword evidence="11" id="KW-0175">Coiled coil</keyword>
<feature type="active site" description="O-(5'-phospho-DNA)-tyrosine intermediate" evidence="9 10">
    <location>
        <position position="142"/>
    </location>
</feature>
<dbReference type="SMART" id="SM00434">
    <property type="entry name" value="TOP4c"/>
    <property type="match status" value="1"/>
</dbReference>
<evidence type="ECO:0000256" key="5">
    <source>
        <dbReference type="ARBA" id="ARBA00023029"/>
    </source>
</evidence>
<dbReference type="InterPro" id="IPR002205">
    <property type="entry name" value="Topo_IIA_dom_A"/>
</dbReference>
<dbReference type="GO" id="GO:0005737">
    <property type="term" value="C:cytoplasm"/>
    <property type="evidence" value="ECO:0007669"/>
    <property type="project" value="UniProtKB-SubCell"/>
</dbReference>
<dbReference type="FunFam" id="2.120.10.90:FF:000005">
    <property type="entry name" value="DNA topoisomerase 4 subunit A"/>
    <property type="match status" value="1"/>
</dbReference>
<evidence type="ECO:0000313" key="15">
    <source>
        <dbReference type="Proteomes" id="UP000231414"/>
    </source>
</evidence>
<dbReference type="SUPFAM" id="SSF56719">
    <property type="entry name" value="Type II DNA topoisomerase"/>
    <property type="match status" value="1"/>
</dbReference>
<name>A0A2H0X731_UNCKA</name>
<dbReference type="GO" id="GO:0006261">
    <property type="term" value="P:DNA-templated DNA replication"/>
    <property type="evidence" value="ECO:0007669"/>
    <property type="project" value="UniProtKB-UniRule"/>
</dbReference>
<feature type="coiled-coil region" evidence="11">
    <location>
        <begin position="469"/>
        <end position="524"/>
    </location>
</feature>
<dbReference type="Proteomes" id="UP000231414">
    <property type="component" value="Unassembled WGS sequence"/>
</dbReference>
<dbReference type="InterPro" id="IPR013760">
    <property type="entry name" value="Topo_IIA-like_dom_sf"/>
</dbReference>
<dbReference type="SUPFAM" id="SSF101904">
    <property type="entry name" value="GyrA/ParC C-terminal domain-like"/>
    <property type="match status" value="1"/>
</dbReference>
<protein>
    <recommendedName>
        <fullName evidence="9">DNA gyrase subunit A</fullName>
        <ecNumber evidence="9">5.6.2.2</ecNumber>
    </recommendedName>
</protein>
<dbReference type="InterPro" id="IPR050220">
    <property type="entry name" value="Type_II_DNA_Topoisomerases"/>
</dbReference>
<comment type="function">
    <text evidence="9">A type II topoisomerase that negatively supercoils closed circular double-stranded (ds) DNA in an ATP-dependent manner to modulate DNA topology and maintain chromosomes in an underwound state. Negative supercoiling favors strand separation, and DNA replication, transcription, recombination and repair, all of which involve strand separation. Also able to catalyze the interconversion of other topological isomers of dsDNA rings, including catenanes and knotted rings. Type II topoisomerases break and join 2 DNA strands simultaneously in an ATP-dependent manner.</text>
</comment>
<dbReference type="NCBIfam" id="NF004043">
    <property type="entry name" value="PRK05560.1"/>
    <property type="match status" value="1"/>
</dbReference>
<dbReference type="GO" id="GO:0006265">
    <property type="term" value="P:DNA topological change"/>
    <property type="evidence" value="ECO:0007669"/>
    <property type="project" value="UniProtKB-UniRule"/>
</dbReference>
<reference evidence="15" key="1">
    <citation type="submission" date="2017-09" db="EMBL/GenBank/DDBJ databases">
        <title>Depth-based differentiation of microbial function through sediment-hosted aquifers and enrichment of novel symbionts in the deep terrestrial subsurface.</title>
        <authorList>
            <person name="Probst A.J."/>
            <person name="Ladd B."/>
            <person name="Jarett J.K."/>
            <person name="Geller-Mcgrath D.E."/>
            <person name="Sieber C.M.K."/>
            <person name="Emerson J.B."/>
            <person name="Anantharaman K."/>
            <person name="Thomas B.C."/>
            <person name="Malmstrom R."/>
            <person name="Stieglmeier M."/>
            <person name="Klingl A."/>
            <person name="Woyke T."/>
            <person name="Ryan C.M."/>
            <person name="Banfield J.F."/>
        </authorList>
    </citation>
    <scope>NUCLEOTIDE SEQUENCE [LARGE SCALE GENOMIC DNA]</scope>
</reference>
<feature type="domain" description="Topo IIA-type catalytic" evidence="13">
    <location>
        <begin position="54"/>
        <end position="539"/>
    </location>
</feature>
<dbReference type="Pfam" id="PF00521">
    <property type="entry name" value="DNA_topoisoIV"/>
    <property type="match status" value="1"/>
</dbReference>
<evidence type="ECO:0000256" key="3">
    <source>
        <dbReference type="ARBA" id="ARBA00022741"/>
    </source>
</evidence>
<dbReference type="GO" id="GO:0003677">
    <property type="term" value="F:DNA binding"/>
    <property type="evidence" value="ECO:0007669"/>
    <property type="project" value="UniProtKB-UniRule"/>
</dbReference>
<dbReference type="InterPro" id="IPR013757">
    <property type="entry name" value="Topo_IIA_A_a_sf"/>
</dbReference>
<comment type="caution">
    <text evidence="14">The sequence shown here is derived from an EMBL/GenBank/DDBJ whole genome shotgun (WGS) entry which is preliminary data.</text>
</comment>
<keyword evidence="4 9" id="KW-0067">ATP-binding</keyword>
<feature type="short sequence motif" description="GyrA-box" evidence="9">
    <location>
        <begin position="566"/>
        <end position="572"/>
    </location>
</feature>
<dbReference type="AlphaFoldDB" id="A0A2H0X731"/>
<evidence type="ECO:0000256" key="4">
    <source>
        <dbReference type="ARBA" id="ARBA00022840"/>
    </source>
</evidence>
<feature type="region of interest" description="Disordered" evidence="12">
    <location>
        <begin position="1"/>
        <end position="25"/>
    </location>
</feature>
<dbReference type="NCBIfam" id="TIGR01063">
    <property type="entry name" value="gyrA"/>
    <property type="match status" value="1"/>
</dbReference>
<dbReference type="InterPro" id="IPR035516">
    <property type="entry name" value="Gyrase/topoIV_suA_C"/>
</dbReference>
<organism evidence="14 15">
    <name type="scientific">candidate division WWE3 bacterium CG08_land_8_20_14_0_20_43_13</name>
    <dbReference type="NCBI Taxonomy" id="1975087"/>
    <lineage>
        <taxon>Bacteria</taxon>
        <taxon>Katanobacteria</taxon>
    </lineage>
</organism>
<dbReference type="Gene3D" id="2.120.10.90">
    <property type="entry name" value="DNA gyrase/topoisomerase IV, subunit A, C-terminal"/>
    <property type="match status" value="1"/>
</dbReference>
<dbReference type="GO" id="GO:0005524">
    <property type="term" value="F:ATP binding"/>
    <property type="evidence" value="ECO:0007669"/>
    <property type="project" value="UniProtKB-UniRule"/>
</dbReference>
<keyword evidence="6 9" id="KW-0238">DNA-binding</keyword>
<evidence type="ECO:0000259" key="13">
    <source>
        <dbReference type="PROSITE" id="PS52040"/>
    </source>
</evidence>
<dbReference type="HAMAP" id="MF_01897">
    <property type="entry name" value="GyrA"/>
    <property type="match status" value="1"/>
</dbReference>
<dbReference type="PANTHER" id="PTHR43493">
    <property type="entry name" value="DNA GYRASE/TOPOISOMERASE SUBUNIT A"/>
    <property type="match status" value="1"/>
</dbReference>
<dbReference type="Pfam" id="PF03989">
    <property type="entry name" value="DNA_gyraseA_C"/>
    <property type="match status" value="6"/>
</dbReference>
<keyword evidence="3 9" id="KW-0547">Nucleotide-binding</keyword>
<dbReference type="FunFam" id="1.10.268.10:FF:000001">
    <property type="entry name" value="DNA gyrase subunit A"/>
    <property type="match status" value="1"/>
</dbReference>
<dbReference type="FunFam" id="3.30.1360.40:FF:000002">
    <property type="entry name" value="DNA gyrase subunit A"/>
    <property type="match status" value="1"/>
</dbReference>
<evidence type="ECO:0000256" key="6">
    <source>
        <dbReference type="ARBA" id="ARBA00023125"/>
    </source>
</evidence>
<dbReference type="NCBIfam" id="NF004044">
    <property type="entry name" value="PRK05561.1"/>
    <property type="match status" value="1"/>
</dbReference>
<sequence>MDNEQPTDTSNDSQENIEGQQNLQQGKIVSREITTEMKNAYLNYAMSVIVARALPDTRDGLKPVQRRIIYAMHDQGMAKSSRYQKCAAVIGEVLKKYHPHGDTSVYDALVRMAQSFSLRYPLIDGQGNFGSMDGDTAAAMRYTECRLEKIADPLLADIDKDTVDFAPNYSGDYLEPTVLPTCLPNLLLNGATGIAVGMATNIPPHNLSEVMEALIHVIDNPEQEPPIQGQLTTQTAYHFESSAGLEDIVKFIKGPDFPTGGEIFGRKDIINAYATGRGSIVMQAKTSIEETKGGGYRIIVHEVPYQVNKATLVAKIADLVKEKKVEGISDLRDESDRHGLRVVVDLKRGGNPQMVLNNLLKNTQLRTSFGINMVALVNNEPKVLTLKMILEEFIRHRQVVVTRRTIYLLGKAKEREHILLGLKIALDHLDEVIKTIRNSPTAEEAKVRLISNFKLSDIQAQAILDMQLRRLAAMERQKIEEELAQIQATIADYIALLSSIQRIREEVKEELLEIKERFSDKRRTKIHSNGLGEIADEELIKEEEVMVTLTSASYIKRLPIDTYKKQGRGGKGVKGAKLKEEDSVEDIRLANTHDDVYFFTDQGKVYTVKAWDIPESSRVAKGTPAVNLIRIAQDEKITAFITLPKNQTSRYFFFGTRQGMVKKTALDEFNNIRNSGIIAMGLKENDRLNWVTVTSGNDEIILTSQRGQAIRFKEEDVRSMGRAASGIKGMNIKEDDQLVSLQVVKQGQQGNSQIVTISKKGYGKRTALEHYRIQNRAGGGIRTMRINDKTGVMVDSRVVGNPEKEDPDLIVTSAQGQIIRLGAKELPLLSRDTSGVRVIRLDKSDVVTSFELVDARIMEEVEEEKEEEE</sequence>
<comment type="miscellaneous">
    <text evidence="9">Few gyrases are as efficient as E.coli at forming negative supercoils. Not all organisms have 2 type II topoisomerases; in organisms with a single type II topoisomerase this enzyme also has to decatenate newly replicated chromosomes.</text>
</comment>
<evidence type="ECO:0000256" key="10">
    <source>
        <dbReference type="PROSITE-ProRule" id="PRU01384"/>
    </source>
</evidence>
<dbReference type="EC" id="5.6.2.2" evidence="9"/>
<evidence type="ECO:0000256" key="9">
    <source>
        <dbReference type="HAMAP-Rule" id="MF_01897"/>
    </source>
</evidence>
<evidence type="ECO:0000256" key="1">
    <source>
        <dbReference type="ARBA" id="ARBA00000185"/>
    </source>
</evidence>
<comment type="subunit">
    <text evidence="9">Heterotetramer, composed of two GyrA and two GyrB chains. In the heterotetramer, GyrA contains the active site tyrosine that forms a transient covalent intermediate with DNA, while GyrB binds cofactors and catalyzes ATP hydrolysis.</text>
</comment>
<comment type="subunit">
    <text evidence="8">Heterotetramer composed of ParC and ParE.</text>
</comment>
<evidence type="ECO:0000256" key="11">
    <source>
        <dbReference type="SAM" id="Coils"/>
    </source>
</evidence>
<dbReference type="EMBL" id="PEYW01000032">
    <property type="protein sequence ID" value="PIS20724.1"/>
    <property type="molecule type" value="Genomic_DNA"/>
</dbReference>
<dbReference type="Gene3D" id="3.90.199.10">
    <property type="entry name" value="Topoisomerase II, domain 5"/>
    <property type="match status" value="1"/>
</dbReference>
<dbReference type="PANTHER" id="PTHR43493:SF5">
    <property type="entry name" value="DNA GYRASE SUBUNIT A, CHLOROPLASTIC_MITOCHONDRIAL"/>
    <property type="match status" value="1"/>
</dbReference>
<dbReference type="Gene3D" id="3.30.1360.40">
    <property type="match status" value="1"/>
</dbReference>
<keyword evidence="7 9" id="KW-0413">Isomerase</keyword>
<comment type="similarity">
    <text evidence="2 9">Belongs to the type II topoisomerase GyrA/ParC subunit family.</text>
</comment>
<proteinExistence type="inferred from homology"/>
<comment type="subcellular location">
    <subcellularLocation>
        <location evidence="9">Cytoplasm</location>
    </subcellularLocation>
</comment>
<dbReference type="PROSITE" id="PS52040">
    <property type="entry name" value="TOPO_IIA"/>
    <property type="match status" value="1"/>
</dbReference>
<dbReference type="GO" id="GO:0034335">
    <property type="term" value="F:DNA negative supercoiling activity"/>
    <property type="evidence" value="ECO:0007669"/>
    <property type="project" value="UniProtKB-ARBA"/>
</dbReference>
<keyword evidence="5 9" id="KW-0799">Topoisomerase</keyword>
<evidence type="ECO:0000256" key="7">
    <source>
        <dbReference type="ARBA" id="ARBA00023235"/>
    </source>
</evidence>
<dbReference type="InterPro" id="IPR013758">
    <property type="entry name" value="Topo_IIA_A/C_ab"/>
</dbReference>